<keyword evidence="2" id="KW-0479">Metal-binding</keyword>
<dbReference type="SMART" id="SM01117">
    <property type="entry name" value="Cyt-b5"/>
    <property type="match status" value="1"/>
</dbReference>
<comment type="caution">
    <text evidence="5">The sequence shown here is derived from an EMBL/GenBank/DDBJ whole genome shotgun (WGS) entry which is preliminary data.</text>
</comment>
<dbReference type="InterPro" id="IPR001199">
    <property type="entry name" value="Cyt_B5-like_heme/steroid-bd"/>
</dbReference>
<dbReference type="SUPFAM" id="SSF55856">
    <property type="entry name" value="Cytochrome b5-like heme/steroid binding domain"/>
    <property type="match status" value="1"/>
</dbReference>
<evidence type="ECO:0000259" key="4">
    <source>
        <dbReference type="PROSITE" id="PS50255"/>
    </source>
</evidence>
<dbReference type="GO" id="GO:0046872">
    <property type="term" value="F:metal ion binding"/>
    <property type="evidence" value="ECO:0007669"/>
    <property type="project" value="UniProtKB-KW"/>
</dbReference>
<dbReference type="GO" id="GO:0005737">
    <property type="term" value="C:cytoplasm"/>
    <property type="evidence" value="ECO:0007669"/>
    <property type="project" value="TreeGrafter"/>
</dbReference>
<dbReference type="Proteomes" id="UP000789706">
    <property type="component" value="Unassembled WGS sequence"/>
</dbReference>
<dbReference type="OrthoDB" id="432299at2759"/>
<evidence type="ECO:0000256" key="1">
    <source>
        <dbReference type="ARBA" id="ARBA00022617"/>
    </source>
</evidence>
<dbReference type="AlphaFoldDB" id="A0A9N8YN82"/>
<gene>
    <name evidence="5" type="ORF">DEBURN_LOCUS1741</name>
</gene>
<evidence type="ECO:0000313" key="5">
    <source>
        <dbReference type="EMBL" id="CAG8445155.1"/>
    </source>
</evidence>
<dbReference type="Gene3D" id="3.10.120.10">
    <property type="entry name" value="Cytochrome b5-like heme/steroid binding domain"/>
    <property type="match status" value="1"/>
</dbReference>
<reference evidence="5" key="1">
    <citation type="submission" date="2021-06" db="EMBL/GenBank/DDBJ databases">
        <authorList>
            <person name="Kallberg Y."/>
            <person name="Tangrot J."/>
            <person name="Rosling A."/>
        </authorList>
    </citation>
    <scope>NUCLEOTIDE SEQUENCE</scope>
    <source>
        <strain evidence="5">AZ414A</strain>
    </source>
</reference>
<keyword evidence="3" id="KW-0408">Iron</keyword>
<keyword evidence="1" id="KW-0349">Heme</keyword>
<dbReference type="EMBL" id="CAJVPK010000084">
    <property type="protein sequence ID" value="CAG8445155.1"/>
    <property type="molecule type" value="Genomic_DNA"/>
</dbReference>
<feature type="domain" description="Cytochrome b5 heme-binding" evidence="4">
    <location>
        <begin position="142"/>
        <end position="215"/>
    </location>
</feature>
<protein>
    <submittedName>
        <fullName evidence="5">4957_t:CDS:1</fullName>
    </submittedName>
</protein>
<organism evidence="5 6">
    <name type="scientific">Diversispora eburnea</name>
    <dbReference type="NCBI Taxonomy" id="1213867"/>
    <lineage>
        <taxon>Eukaryota</taxon>
        <taxon>Fungi</taxon>
        <taxon>Fungi incertae sedis</taxon>
        <taxon>Mucoromycota</taxon>
        <taxon>Glomeromycotina</taxon>
        <taxon>Glomeromycetes</taxon>
        <taxon>Diversisporales</taxon>
        <taxon>Diversisporaceae</taxon>
        <taxon>Diversispora</taxon>
    </lineage>
</organism>
<evidence type="ECO:0000256" key="2">
    <source>
        <dbReference type="ARBA" id="ARBA00022723"/>
    </source>
</evidence>
<dbReference type="PANTHER" id="PTHR46237:SF1">
    <property type="entry name" value="CYTOCHROME B5 REDUCTASE 4"/>
    <property type="match status" value="1"/>
</dbReference>
<dbReference type="GO" id="GO:0004128">
    <property type="term" value="F:cytochrome-b5 reductase activity, acting on NAD(P)H"/>
    <property type="evidence" value="ECO:0007669"/>
    <property type="project" value="TreeGrafter"/>
</dbReference>
<accession>A0A9N8YN82</accession>
<dbReference type="InterPro" id="IPR051872">
    <property type="entry name" value="Cytochrome_b5/Flavoprotein_Rdt"/>
</dbReference>
<keyword evidence="6" id="KW-1185">Reference proteome</keyword>
<dbReference type="PANTHER" id="PTHR46237">
    <property type="entry name" value="CYTOCHROME B5 REDUCTASE 4 FAMILY MEMBER"/>
    <property type="match status" value="1"/>
</dbReference>
<proteinExistence type="predicted"/>
<dbReference type="Pfam" id="PF00173">
    <property type="entry name" value="Cyt-b5"/>
    <property type="match status" value="1"/>
</dbReference>
<evidence type="ECO:0000256" key="3">
    <source>
        <dbReference type="ARBA" id="ARBA00023004"/>
    </source>
</evidence>
<sequence length="215" mass="24481">MFSIPSKLFTSIFGNNNYQDVVENSENEENETFDNNIESSTQVSLVSTISSTPTNKQVNNQIDFSVPVIPIPKLKLLDQTDSPSEFPLIDSPQRIKSTYKKPTPLEKANKLRRKVILEPGHSPLDWARLKNSGIDLSGVSEIRKYTLEELNQHKKRDNAWTAINGKIYNMTPYLKFHPGEKELMRVAGRDGTKLFKNEKSNVHAKHNVWKLVTAD</sequence>
<dbReference type="GO" id="GO:0020037">
    <property type="term" value="F:heme binding"/>
    <property type="evidence" value="ECO:0007669"/>
    <property type="project" value="TreeGrafter"/>
</dbReference>
<dbReference type="PROSITE" id="PS50255">
    <property type="entry name" value="CYTOCHROME_B5_2"/>
    <property type="match status" value="1"/>
</dbReference>
<name>A0A9N8YN82_9GLOM</name>
<dbReference type="InterPro" id="IPR036400">
    <property type="entry name" value="Cyt_B5-like_heme/steroid_sf"/>
</dbReference>
<evidence type="ECO:0000313" key="6">
    <source>
        <dbReference type="Proteomes" id="UP000789706"/>
    </source>
</evidence>